<evidence type="ECO:0000256" key="1">
    <source>
        <dbReference type="SAM" id="MobiDB-lite"/>
    </source>
</evidence>
<dbReference type="AlphaFoldDB" id="A0A0F9CVQ2"/>
<organism evidence="2">
    <name type="scientific">marine sediment metagenome</name>
    <dbReference type="NCBI Taxonomy" id="412755"/>
    <lineage>
        <taxon>unclassified sequences</taxon>
        <taxon>metagenomes</taxon>
        <taxon>ecological metagenomes</taxon>
    </lineage>
</organism>
<proteinExistence type="predicted"/>
<accession>A0A0F9CVQ2</accession>
<evidence type="ECO:0000313" key="2">
    <source>
        <dbReference type="EMBL" id="KKL45541.1"/>
    </source>
</evidence>
<name>A0A0F9CVQ2_9ZZZZ</name>
<protein>
    <submittedName>
        <fullName evidence="2">Uncharacterized protein</fullName>
    </submittedName>
</protein>
<feature type="non-terminal residue" evidence="2">
    <location>
        <position position="21"/>
    </location>
</feature>
<gene>
    <name evidence="2" type="ORF">LCGC14_2354660</name>
</gene>
<dbReference type="EMBL" id="LAZR01034349">
    <property type="protein sequence ID" value="KKL45541.1"/>
    <property type="molecule type" value="Genomic_DNA"/>
</dbReference>
<comment type="caution">
    <text evidence="2">The sequence shown here is derived from an EMBL/GenBank/DDBJ whole genome shotgun (WGS) entry which is preliminary data.</text>
</comment>
<feature type="region of interest" description="Disordered" evidence="1">
    <location>
        <begin position="1"/>
        <end position="21"/>
    </location>
</feature>
<sequence length="21" mass="2221">MFETVSAGVALFDYDGDGDPD</sequence>
<reference evidence="2" key="1">
    <citation type="journal article" date="2015" name="Nature">
        <title>Complex archaea that bridge the gap between prokaryotes and eukaryotes.</title>
        <authorList>
            <person name="Spang A."/>
            <person name="Saw J.H."/>
            <person name="Jorgensen S.L."/>
            <person name="Zaremba-Niedzwiedzka K."/>
            <person name="Martijn J."/>
            <person name="Lind A.E."/>
            <person name="van Eijk R."/>
            <person name="Schleper C."/>
            <person name="Guy L."/>
            <person name="Ettema T.J."/>
        </authorList>
    </citation>
    <scope>NUCLEOTIDE SEQUENCE</scope>
</reference>